<accession>A0A507CIM6</accession>
<proteinExistence type="predicted"/>
<evidence type="ECO:0000313" key="4">
    <source>
        <dbReference type="Proteomes" id="UP000317494"/>
    </source>
</evidence>
<dbReference type="AlphaFoldDB" id="A0A507CIM6"/>
<feature type="compositionally biased region" description="Basic residues" evidence="1">
    <location>
        <begin position="18"/>
        <end position="29"/>
    </location>
</feature>
<dbReference type="OrthoDB" id="10516455at2759"/>
<evidence type="ECO:0000313" key="5">
    <source>
        <dbReference type="Proteomes" id="UP000320475"/>
    </source>
</evidence>
<name>A0A507CIM6_9FUNG</name>
<evidence type="ECO:0000256" key="1">
    <source>
        <dbReference type="SAM" id="MobiDB-lite"/>
    </source>
</evidence>
<dbReference type="VEuPathDB" id="FungiDB:SeMB42_g06362"/>
<evidence type="ECO:0000313" key="2">
    <source>
        <dbReference type="EMBL" id="TPX39431.1"/>
    </source>
</evidence>
<dbReference type="Proteomes" id="UP000320475">
    <property type="component" value="Unassembled WGS sequence"/>
</dbReference>
<dbReference type="EMBL" id="QEAN01000352">
    <property type="protein sequence ID" value="TPX39431.1"/>
    <property type="molecule type" value="Genomic_DNA"/>
</dbReference>
<sequence>MRAKRTAVPNNIQDTNRHHQHHNQYRQHRPSSATTIAAMTPISPPERVSDTARSGIDQEEDDADDVLKPIVPFDTASFNDRLVNKNQDVVNYFNNVITELYGLCDGVRNFLSLYITTKQNELLENVERGILDIQEAEESQERTRTSMVNFLQTVGKAFQTLQELEASGLMK</sequence>
<dbReference type="Proteomes" id="UP000317494">
    <property type="component" value="Unassembled WGS sequence"/>
</dbReference>
<protein>
    <submittedName>
        <fullName evidence="2">Uncharacterized protein</fullName>
    </submittedName>
</protein>
<evidence type="ECO:0000313" key="3">
    <source>
        <dbReference type="EMBL" id="TPX42406.1"/>
    </source>
</evidence>
<organism evidence="2 4">
    <name type="scientific">Synchytrium endobioticum</name>
    <dbReference type="NCBI Taxonomy" id="286115"/>
    <lineage>
        <taxon>Eukaryota</taxon>
        <taxon>Fungi</taxon>
        <taxon>Fungi incertae sedis</taxon>
        <taxon>Chytridiomycota</taxon>
        <taxon>Chytridiomycota incertae sedis</taxon>
        <taxon>Chytridiomycetes</taxon>
        <taxon>Synchytriales</taxon>
        <taxon>Synchytriaceae</taxon>
        <taxon>Synchytrium</taxon>
    </lineage>
</organism>
<dbReference type="EMBL" id="QEAM01000273">
    <property type="protein sequence ID" value="TPX42406.1"/>
    <property type="molecule type" value="Genomic_DNA"/>
</dbReference>
<comment type="caution">
    <text evidence="2">The sequence shown here is derived from an EMBL/GenBank/DDBJ whole genome shotgun (WGS) entry which is preliminary data.</text>
</comment>
<feature type="region of interest" description="Disordered" evidence="1">
    <location>
        <begin position="1"/>
        <end position="63"/>
    </location>
</feature>
<gene>
    <name evidence="3" type="ORF">SeLEV6574_g05622</name>
    <name evidence="2" type="ORF">SeMB42_g06362</name>
</gene>
<reference evidence="4 5" key="1">
    <citation type="journal article" date="2019" name="Sci. Rep.">
        <title>Comparative genomics of chytrid fungi reveal insights into the obligate biotrophic and pathogenic lifestyle of Synchytrium endobioticum.</title>
        <authorList>
            <person name="van de Vossenberg B.T.L.H."/>
            <person name="Warris S."/>
            <person name="Nguyen H.D.T."/>
            <person name="van Gent-Pelzer M.P.E."/>
            <person name="Joly D.L."/>
            <person name="van de Geest H.C."/>
            <person name="Bonants P.J.M."/>
            <person name="Smith D.S."/>
            <person name="Levesque C.A."/>
            <person name="van der Lee T.A.J."/>
        </authorList>
    </citation>
    <scope>NUCLEOTIDE SEQUENCE [LARGE SCALE GENOMIC DNA]</scope>
    <source>
        <strain evidence="3 5">LEV6574</strain>
        <strain evidence="2 4">MB42</strain>
    </source>
</reference>
<keyword evidence="4" id="KW-1185">Reference proteome</keyword>